<dbReference type="Gene3D" id="3.30.1120.10">
    <property type="match status" value="1"/>
</dbReference>
<keyword evidence="5 9" id="KW-0378">Hydrolase</keyword>
<evidence type="ECO:0000256" key="3">
    <source>
        <dbReference type="ARBA" id="ARBA00022723"/>
    </source>
</evidence>
<accession>A0A0P1E9H0</accession>
<dbReference type="Gene3D" id="3.40.720.10">
    <property type="entry name" value="Alkaline Phosphatase, subunit A"/>
    <property type="match status" value="1"/>
</dbReference>
<comment type="similarity">
    <text evidence="2">Belongs to the sulfatase family.</text>
</comment>
<keyword evidence="3" id="KW-0479">Metal-binding</keyword>
<dbReference type="Proteomes" id="UP000050786">
    <property type="component" value="Unassembled WGS sequence"/>
</dbReference>
<keyword evidence="10" id="KW-1185">Reference proteome</keyword>
<dbReference type="PANTHER" id="PTHR42693">
    <property type="entry name" value="ARYLSULFATASE FAMILY MEMBER"/>
    <property type="match status" value="1"/>
</dbReference>
<evidence type="ECO:0000256" key="6">
    <source>
        <dbReference type="ARBA" id="ARBA00022837"/>
    </source>
</evidence>
<dbReference type="EC" id="3.1.6.1" evidence="9"/>
<evidence type="ECO:0000256" key="4">
    <source>
        <dbReference type="ARBA" id="ARBA00022729"/>
    </source>
</evidence>
<organism evidence="9 10">
    <name type="scientific">Ruegeria atlantica</name>
    <dbReference type="NCBI Taxonomy" id="81569"/>
    <lineage>
        <taxon>Bacteria</taxon>
        <taxon>Pseudomonadati</taxon>
        <taxon>Pseudomonadota</taxon>
        <taxon>Alphaproteobacteria</taxon>
        <taxon>Rhodobacterales</taxon>
        <taxon>Roseobacteraceae</taxon>
        <taxon>Ruegeria</taxon>
    </lineage>
</organism>
<dbReference type="PANTHER" id="PTHR42693:SF42">
    <property type="entry name" value="ARYLSULFATASE G"/>
    <property type="match status" value="1"/>
</dbReference>
<proteinExistence type="inferred from homology"/>
<sequence>MKPKIDSIRLGCTVAALALGIAGSTAAQQFDAPFYELEKENGATWVEEDKAIDTKLAELEARFGKKPNIIYILTDDIGYGELGVQGGGAARGMPTPNLDQLAYEGALLNGFYAEPSCTPTRVALMTGRHPVRTGLTDVIFPGNPVGLAPEEVTVAELLSDAGYATAMYGKWHLGDGEETLPHHQGFDEAFFGLYNAAPWAWNTPTERVMWNNYTDAPDFFFRAPLRGKLEGKKGEDSVEVGPLNAESYTKFEEETFERVMGFVEQNAEGDKPFFIYYASHLMSQFTSHPDWEGKSPMGTHNGDQMMEHDAYIGRLTDKLEELGIAENTLVVWMSDNGPMYDLFPESSYTALRGGKGDVLEGGVRVPAVAWWPGVIEELQTKAEMIHVTDMYTTAARVAGVMDAIPSDRIVDGIDQSSFLLNATPSRREYMFHYSGVSLGAVRVGQFKRHIGSGHGGLPGKAFFDIFKDPREEHGVMVSMLWAWVPFDDIQRMHEAMIETFPHREPYYSEMDE</sequence>
<dbReference type="Pfam" id="PF00884">
    <property type="entry name" value="Sulfatase"/>
    <property type="match status" value="1"/>
</dbReference>
<feature type="domain" description="Sulfatase N-terminal" evidence="8">
    <location>
        <begin position="67"/>
        <end position="400"/>
    </location>
</feature>
<evidence type="ECO:0000256" key="5">
    <source>
        <dbReference type="ARBA" id="ARBA00022801"/>
    </source>
</evidence>
<feature type="chain" id="PRO_5006061350" evidence="7">
    <location>
        <begin position="28"/>
        <end position="512"/>
    </location>
</feature>
<dbReference type="GO" id="GO:0046872">
    <property type="term" value="F:metal ion binding"/>
    <property type="evidence" value="ECO:0007669"/>
    <property type="project" value="UniProtKB-KW"/>
</dbReference>
<dbReference type="InterPro" id="IPR017850">
    <property type="entry name" value="Alkaline_phosphatase_core_sf"/>
</dbReference>
<dbReference type="InterPro" id="IPR024607">
    <property type="entry name" value="Sulfatase_CS"/>
</dbReference>
<evidence type="ECO:0000259" key="8">
    <source>
        <dbReference type="Pfam" id="PF00884"/>
    </source>
</evidence>
<feature type="signal peptide" evidence="7">
    <location>
        <begin position="1"/>
        <end position="27"/>
    </location>
</feature>
<dbReference type="AlphaFoldDB" id="A0A0P1E9H0"/>
<dbReference type="InterPro" id="IPR000917">
    <property type="entry name" value="Sulfatase_N"/>
</dbReference>
<dbReference type="RefSeq" id="WP_058275465.1">
    <property type="nucleotide sequence ID" value="NZ_CYPS01000067.1"/>
</dbReference>
<name>A0A0P1E9H0_9RHOB</name>
<dbReference type="GO" id="GO:0004065">
    <property type="term" value="F:arylsulfatase activity"/>
    <property type="evidence" value="ECO:0007669"/>
    <property type="project" value="UniProtKB-EC"/>
</dbReference>
<evidence type="ECO:0000313" key="10">
    <source>
        <dbReference type="Proteomes" id="UP000050786"/>
    </source>
</evidence>
<evidence type="ECO:0000256" key="7">
    <source>
        <dbReference type="SAM" id="SignalP"/>
    </source>
</evidence>
<dbReference type="PROSITE" id="PS00523">
    <property type="entry name" value="SULFATASE_1"/>
    <property type="match status" value="1"/>
</dbReference>
<keyword evidence="4 7" id="KW-0732">Signal</keyword>
<dbReference type="SUPFAM" id="SSF53649">
    <property type="entry name" value="Alkaline phosphatase-like"/>
    <property type="match status" value="1"/>
</dbReference>
<evidence type="ECO:0000256" key="1">
    <source>
        <dbReference type="ARBA" id="ARBA00001913"/>
    </source>
</evidence>
<evidence type="ECO:0000313" key="9">
    <source>
        <dbReference type="EMBL" id="CUH45560.1"/>
    </source>
</evidence>
<comment type="cofactor">
    <cofactor evidence="1">
        <name>Ca(2+)</name>
        <dbReference type="ChEBI" id="CHEBI:29108"/>
    </cofactor>
</comment>
<dbReference type="EMBL" id="CYPS01000067">
    <property type="protein sequence ID" value="CUH45560.1"/>
    <property type="molecule type" value="Genomic_DNA"/>
</dbReference>
<protein>
    <submittedName>
        <fullName evidence="9">Arylsulfatase</fullName>
        <ecNumber evidence="9">3.1.6.1</ecNumber>
    </submittedName>
</protein>
<keyword evidence="6" id="KW-0106">Calcium</keyword>
<evidence type="ECO:0000256" key="2">
    <source>
        <dbReference type="ARBA" id="ARBA00008779"/>
    </source>
</evidence>
<reference evidence="10" key="1">
    <citation type="submission" date="2015-09" db="EMBL/GenBank/DDBJ databases">
        <authorList>
            <person name="Rodrigo-Torres L."/>
            <person name="Arahal D.R."/>
        </authorList>
    </citation>
    <scope>NUCLEOTIDE SEQUENCE [LARGE SCALE GENOMIC DNA]</scope>
    <source>
        <strain evidence="10">CECT 4293</strain>
    </source>
</reference>
<gene>
    <name evidence="9" type="primary">atsA_12</name>
    <name evidence="9" type="ORF">RUM4293_04476</name>
</gene>
<dbReference type="InterPro" id="IPR050738">
    <property type="entry name" value="Sulfatase"/>
</dbReference>